<dbReference type="InParanoid" id="D8RLU6"/>
<dbReference type="InterPro" id="IPR002509">
    <property type="entry name" value="NODB_dom"/>
</dbReference>
<sequence length="192" mass="22508">MFLAKSSRGIFVFQLLDILEENHSKATWFLIGSNMDKCPEVVERIYKEGHEVGNHTMYDCASWRLSPEEFTAQLLATERRLEPFFRKGEDGKPWKWFRPGHGFYNREMIDLVEGYGYKLVLGSLYPLDTLFRNKGKLIAKYLLWRVHPGAIIVLHDREQQKIQTPEVLRVLLPELKRKGYSVVTIPELLKLQ</sequence>
<dbReference type="Pfam" id="PF01522">
    <property type="entry name" value="Polysacc_deac_1"/>
    <property type="match status" value="1"/>
</dbReference>
<name>D8RLU6_SELML</name>
<proteinExistence type="predicted"/>
<dbReference type="PANTHER" id="PTHR10587:SF137">
    <property type="entry name" value="4-DEOXY-4-FORMAMIDO-L-ARABINOSE-PHOSPHOUNDECAPRENOL DEFORMYLASE ARND-RELATED"/>
    <property type="match status" value="1"/>
</dbReference>
<dbReference type="GO" id="GO:0004099">
    <property type="term" value="F:chitin deacetylase activity"/>
    <property type="evidence" value="ECO:0007669"/>
    <property type="project" value="UniProtKB-ARBA"/>
</dbReference>
<dbReference type="KEGG" id="smo:SELMODRAFT_96774"/>
<keyword evidence="3" id="KW-1185">Reference proteome</keyword>
<dbReference type="HOGENOM" id="CLU_021264_3_1_1"/>
<organism evidence="3">
    <name type="scientific">Selaginella moellendorffii</name>
    <name type="common">Spikemoss</name>
    <dbReference type="NCBI Taxonomy" id="88036"/>
    <lineage>
        <taxon>Eukaryota</taxon>
        <taxon>Viridiplantae</taxon>
        <taxon>Streptophyta</taxon>
        <taxon>Embryophyta</taxon>
        <taxon>Tracheophyta</taxon>
        <taxon>Lycopodiopsida</taxon>
        <taxon>Selaginellales</taxon>
        <taxon>Selaginellaceae</taxon>
        <taxon>Selaginella</taxon>
    </lineage>
</organism>
<dbReference type="Proteomes" id="UP000001514">
    <property type="component" value="Unassembled WGS sequence"/>
</dbReference>
<dbReference type="Gramene" id="EFJ26988">
    <property type="protein sequence ID" value="EFJ26988"/>
    <property type="gene ID" value="SELMODRAFT_96774"/>
</dbReference>
<dbReference type="eggNOG" id="ENOG502QUGV">
    <property type="taxonomic scope" value="Eukaryota"/>
</dbReference>
<protein>
    <recommendedName>
        <fullName evidence="1">NodB homology domain-containing protein</fullName>
    </recommendedName>
</protein>
<dbReference type="PROSITE" id="PS51677">
    <property type="entry name" value="NODB"/>
    <property type="match status" value="1"/>
</dbReference>
<dbReference type="Gene3D" id="3.20.20.370">
    <property type="entry name" value="Glycoside hydrolase/deacetylase"/>
    <property type="match status" value="1"/>
</dbReference>
<dbReference type="SUPFAM" id="SSF88713">
    <property type="entry name" value="Glycoside hydrolase/deacetylase"/>
    <property type="match status" value="1"/>
</dbReference>
<dbReference type="EMBL" id="GL377583">
    <property type="protein sequence ID" value="EFJ26988.1"/>
    <property type="molecule type" value="Genomic_DNA"/>
</dbReference>
<evidence type="ECO:0000313" key="2">
    <source>
        <dbReference type="EMBL" id="EFJ26988.1"/>
    </source>
</evidence>
<dbReference type="InterPro" id="IPR011330">
    <property type="entry name" value="Glyco_hydro/deAcase_b/a-brl"/>
</dbReference>
<dbReference type="OrthoDB" id="407355at2759"/>
<feature type="domain" description="NodB homology" evidence="1">
    <location>
        <begin position="1"/>
        <end position="183"/>
    </location>
</feature>
<gene>
    <name evidence="2" type="ORF">SELMODRAFT_96774</name>
</gene>
<dbReference type="GO" id="GO:0005975">
    <property type="term" value="P:carbohydrate metabolic process"/>
    <property type="evidence" value="ECO:0007669"/>
    <property type="project" value="InterPro"/>
</dbReference>
<dbReference type="STRING" id="88036.D8RLU6"/>
<evidence type="ECO:0000259" key="1">
    <source>
        <dbReference type="PROSITE" id="PS51677"/>
    </source>
</evidence>
<accession>D8RLU6</accession>
<reference evidence="2 3" key="1">
    <citation type="journal article" date="2011" name="Science">
        <title>The Selaginella genome identifies genetic changes associated with the evolution of vascular plants.</title>
        <authorList>
            <person name="Banks J.A."/>
            <person name="Nishiyama T."/>
            <person name="Hasebe M."/>
            <person name="Bowman J.L."/>
            <person name="Gribskov M."/>
            <person name="dePamphilis C."/>
            <person name="Albert V.A."/>
            <person name="Aono N."/>
            <person name="Aoyama T."/>
            <person name="Ambrose B.A."/>
            <person name="Ashton N.W."/>
            <person name="Axtell M.J."/>
            <person name="Barker E."/>
            <person name="Barker M.S."/>
            <person name="Bennetzen J.L."/>
            <person name="Bonawitz N.D."/>
            <person name="Chapple C."/>
            <person name="Cheng C."/>
            <person name="Correa L.G."/>
            <person name="Dacre M."/>
            <person name="DeBarry J."/>
            <person name="Dreyer I."/>
            <person name="Elias M."/>
            <person name="Engstrom E.M."/>
            <person name="Estelle M."/>
            <person name="Feng L."/>
            <person name="Finet C."/>
            <person name="Floyd S.K."/>
            <person name="Frommer W.B."/>
            <person name="Fujita T."/>
            <person name="Gramzow L."/>
            <person name="Gutensohn M."/>
            <person name="Harholt J."/>
            <person name="Hattori M."/>
            <person name="Heyl A."/>
            <person name="Hirai T."/>
            <person name="Hiwatashi Y."/>
            <person name="Ishikawa M."/>
            <person name="Iwata M."/>
            <person name="Karol K.G."/>
            <person name="Koehler B."/>
            <person name="Kolukisaoglu U."/>
            <person name="Kubo M."/>
            <person name="Kurata T."/>
            <person name="Lalonde S."/>
            <person name="Li K."/>
            <person name="Li Y."/>
            <person name="Litt A."/>
            <person name="Lyons E."/>
            <person name="Manning G."/>
            <person name="Maruyama T."/>
            <person name="Michael T.P."/>
            <person name="Mikami K."/>
            <person name="Miyazaki S."/>
            <person name="Morinaga S."/>
            <person name="Murata T."/>
            <person name="Mueller-Roeber B."/>
            <person name="Nelson D.R."/>
            <person name="Obara M."/>
            <person name="Oguri Y."/>
            <person name="Olmstead R.G."/>
            <person name="Onodera N."/>
            <person name="Petersen B.L."/>
            <person name="Pils B."/>
            <person name="Prigge M."/>
            <person name="Rensing S.A."/>
            <person name="Riano-Pachon D.M."/>
            <person name="Roberts A.W."/>
            <person name="Sato Y."/>
            <person name="Scheller H.V."/>
            <person name="Schulz B."/>
            <person name="Schulz C."/>
            <person name="Shakirov E.V."/>
            <person name="Shibagaki N."/>
            <person name="Shinohara N."/>
            <person name="Shippen D.E."/>
            <person name="Soerensen I."/>
            <person name="Sotooka R."/>
            <person name="Sugimoto N."/>
            <person name="Sugita M."/>
            <person name="Sumikawa N."/>
            <person name="Tanurdzic M."/>
            <person name="Theissen G."/>
            <person name="Ulvskov P."/>
            <person name="Wakazuki S."/>
            <person name="Weng J.K."/>
            <person name="Willats W.W."/>
            <person name="Wipf D."/>
            <person name="Wolf P.G."/>
            <person name="Yang L."/>
            <person name="Zimmer A.D."/>
            <person name="Zhu Q."/>
            <person name="Mitros T."/>
            <person name="Hellsten U."/>
            <person name="Loque D."/>
            <person name="Otillar R."/>
            <person name="Salamov A."/>
            <person name="Schmutz J."/>
            <person name="Shapiro H."/>
            <person name="Lindquist E."/>
            <person name="Lucas S."/>
            <person name="Rokhsar D."/>
            <person name="Grigoriev I.V."/>
        </authorList>
    </citation>
    <scope>NUCLEOTIDE SEQUENCE [LARGE SCALE GENOMIC DNA]</scope>
</reference>
<evidence type="ECO:0000313" key="3">
    <source>
        <dbReference type="Proteomes" id="UP000001514"/>
    </source>
</evidence>
<dbReference type="InterPro" id="IPR050248">
    <property type="entry name" value="Polysacc_deacetylase_ArnD"/>
</dbReference>
<dbReference type="PANTHER" id="PTHR10587">
    <property type="entry name" value="GLYCOSYL TRANSFERASE-RELATED"/>
    <property type="match status" value="1"/>
</dbReference>
<dbReference type="AlphaFoldDB" id="D8RLU6"/>
<dbReference type="CDD" id="cd10958">
    <property type="entry name" value="CE4_NodB_like_2"/>
    <property type="match status" value="1"/>
</dbReference>